<evidence type="ECO:0000313" key="2">
    <source>
        <dbReference type="EMBL" id="GCA80321.1"/>
    </source>
</evidence>
<dbReference type="EMBL" id="BHVQ01000026">
    <property type="protein sequence ID" value="GCA80321.1"/>
    <property type="molecule type" value="Genomic_DNA"/>
</dbReference>
<feature type="transmembrane region" description="Helical" evidence="1">
    <location>
        <begin position="6"/>
        <end position="23"/>
    </location>
</feature>
<dbReference type="RefSeq" id="WP_149975840.1">
    <property type="nucleotide sequence ID" value="NZ_BHVQ01000026.1"/>
</dbReference>
<keyword evidence="1" id="KW-0812">Transmembrane</keyword>
<keyword evidence="1" id="KW-0472">Membrane</keyword>
<protein>
    <submittedName>
        <fullName evidence="2">Uncharacterized protein</fullName>
    </submittedName>
</protein>
<comment type="caution">
    <text evidence="2">The sequence shown here is derived from an EMBL/GenBank/DDBJ whole genome shotgun (WGS) entry which is preliminary data.</text>
</comment>
<gene>
    <name evidence="2" type="ORF">MiTs_02328</name>
</gene>
<dbReference type="Proteomes" id="UP000324689">
    <property type="component" value="Unassembled WGS sequence"/>
</dbReference>
<reference evidence="2 3" key="1">
    <citation type="submission" date="2018-09" db="EMBL/GenBank/DDBJ databases">
        <title>Evolutionary history of phycoerythrin pigmentation in the water bloom-forming cyanobacterium Microcystis aeruginosa.</title>
        <authorList>
            <person name="Tanabe Y."/>
            <person name="Tanabe Y."/>
            <person name="Yamaguchi H."/>
        </authorList>
    </citation>
    <scope>NUCLEOTIDE SEQUENCE [LARGE SCALE GENOMIC DNA]</scope>
    <source>
        <strain evidence="2 3">NIES-2521</strain>
    </source>
</reference>
<proteinExistence type="predicted"/>
<accession>A0A5A5S4F3</accession>
<keyword evidence="1" id="KW-1133">Transmembrane helix</keyword>
<sequence length="116" mass="13325">MPIPILVWVVAAAVVSFSVGYFWEDVIKPWAIQAAGRILDYIDSRLKYFSEAIVSLTKKGRDYIAELKVYTQDKKSGEYEVETEKKRISASEIPDDILSQLEQQKKIEVGRIETKR</sequence>
<organism evidence="2 3">
    <name type="scientific">Microcystis aeruginosa NIES-2521</name>
    <dbReference type="NCBI Taxonomy" id="2303983"/>
    <lineage>
        <taxon>Bacteria</taxon>
        <taxon>Bacillati</taxon>
        <taxon>Cyanobacteriota</taxon>
        <taxon>Cyanophyceae</taxon>
        <taxon>Oscillatoriophycideae</taxon>
        <taxon>Chroococcales</taxon>
        <taxon>Microcystaceae</taxon>
        <taxon>Microcystis</taxon>
    </lineage>
</organism>
<dbReference type="AlphaFoldDB" id="A0A5A5S4F3"/>
<evidence type="ECO:0000256" key="1">
    <source>
        <dbReference type="SAM" id="Phobius"/>
    </source>
</evidence>
<name>A0A5A5S4F3_MICAE</name>
<evidence type="ECO:0000313" key="3">
    <source>
        <dbReference type="Proteomes" id="UP000324689"/>
    </source>
</evidence>